<dbReference type="AlphaFoldDB" id="A0A498HNL0"/>
<organism evidence="1 2">
    <name type="scientific">Malus domestica</name>
    <name type="common">Apple</name>
    <name type="synonym">Pyrus malus</name>
    <dbReference type="NCBI Taxonomy" id="3750"/>
    <lineage>
        <taxon>Eukaryota</taxon>
        <taxon>Viridiplantae</taxon>
        <taxon>Streptophyta</taxon>
        <taxon>Embryophyta</taxon>
        <taxon>Tracheophyta</taxon>
        <taxon>Spermatophyta</taxon>
        <taxon>Magnoliopsida</taxon>
        <taxon>eudicotyledons</taxon>
        <taxon>Gunneridae</taxon>
        <taxon>Pentapetalae</taxon>
        <taxon>rosids</taxon>
        <taxon>fabids</taxon>
        <taxon>Rosales</taxon>
        <taxon>Rosaceae</taxon>
        <taxon>Amygdaloideae</taxon>
        <taxon>Maleae</taxon>
        <taxon>Malus</taxon>
    </lineage>
</organism>
<dbReference type="Proteomes" id="UP000290289">
    <property type="component" value="Chromosome 16"/>
</dbReference>
<accession>A0A498HNL0</accession>
<proteinExistence type="predicted"/>
<evidence type="ECO:0000313" key="2">
    <source>
        <dbReference type="Proteomes" id="UP000290289"/>
    </source>
</evidence>
<comment type="caution">
    <text evidence="1">The sequence shown here is derived from an EMBL/GenBank/DDBJ whole genome shotgun (WGS) entry which is preliminary data.</text>
</comment>
<protein>
    <submittedName>
        <fullName evidence="1">Uncharacterized protein</fullName>
    </submittedName>
</protein>
<keyword evidence="2" id="KW-1185">Reference proteome</keyword>
<name>A0A498HNL0_MALDO</name>
<dbReference type="EMBL" id="RDQH01000342">
    <property type="protein sequence ID" value="RXH70997.1"/>
    <property type="molecule type" value="Genomic_DNA"/>
</dbReference>
<sequence length="30" mass="3431">MDYEGSLLYVGNMLMSWAPIEISDITPDRI</sequence>
<reference evidence="1 2" key="1">
    <citation type="submission" date="2018-10" db="EMBL/GenBank/DDBJ databases">
        <title>A high-quality apple genome assembly.</title>
        <authorList>
            <person name="Hu J."/>
        </authorList>
    </citation>
    <scope>NUCLEOTIDE SEQUENCE [LARGE SCALE GENOMIC DNA]</scope>
    <source>
        <strain evidence="2">cv. HFTH1</strain>
        <tissue evidence="1">Young leaf</tissue>
    </source>
</reference>
<gene>
    <name evidence="1" type="ORF">DVH24_015619</name>
</gene>
<evidence type="ECO:0000313" key="1">
    <source>
        <dbReference type="EMBL" id="RXH70997.1"/>
    </source>
</evidence>